<evidence type="ECO:0000313" key="2">
    <source>
        <dbReference type="Proteomes" id="UP000295367"/>
    </source>
</evidence>
<protein>
    <submittedName>
        <fullName evidence="1">Uncharacterized protein</fullName>
    </submittedName>
</protein>
<dbReference type="AlphaFoldDB" id="A0A4R3Y8K9"/>
<proteinExistence type="predicted"/>
<dbReference type="EMBL" id="SMCO01000004">
    <property type="protein sequence ID" value="TCV88190.1"/>
    <property type="molecule type" value="Genomic_DNA"/>
</dbReference>
<dbReference type="RefSeq" id="WP_124945812.1">
    <property type="nucleotide sequence ID" value="NZ_BHVT01000019.1"/>
</dbReference>
<dbReference type="OrthoDB" id="5295778at2"/>
<keyword evidence="2" id="KW-1185">Reference proteome</keyword>
<organism evidence="1 2">
    <name type="scientific">Sulfurirhabdus autotrophica</name>
    <dbReference type="NCBI Taxonomy" id="1706046"/>
    <lineage>
        <taxon>Bacteria</taxon>
        <taxon>Pseudomonadati</taxon>
        <taxon>Pseudomonadota</taxon>
        <taxon>Betaproteobacteria</taxon>
        <taxon>Nitrosomonadales</taxon>
        <taxon>Sulfuricellaceae</taxon>
        <taxon>Sulfurirhabdus</taxon>
    </lineage>
</organism>
<reference evidence="1 2" key="1">
    <citation type="submission" date="2019-03" db="EMBL/GenBank/DDBJ databases">
        <title>Genomic Encyclopedia of Type Strains, Phase IV (KMG-IV): sequencing the most valuable type-strain genomes for metagenomic binning, comparative biology and taxonomic classification.</title>
        <authorList>
            <person name="Goeker M."/>
        </authorList>
    </citation>
    <scope>NUCLEOTIDE SEQUENCE [LARGE SCALE GENOMIC DNA]</scope>
    <source>
        <strain evidence="1 2">DSM 100309</strain>
    </source>
</reference>
<dbReference type="Proteomes" id="UP000295367">
    <property type="component" value="Unassembled WGS sequence"/>
</dbReference>
<accession>A0A4R3Y8K9</accession>
<comment type="caution">
    <text evidence="1">The sequence shown here is derived from an EMBL/GenBank/DDBJ whole genome shotgun (WGS) entry which is preliminary data.</text>
</comment>
<evidence type="ECO:0000313" key="1">
    <source>
        <dbReference type="EMBL" id="TCV88190.1"/>
    </source>
</evidence>
<gene>
    <name evidence="1" type="ORF">EDC63_104147</name>
</gene>
<sequence length="151" mass="17123">MLNAIISLFRPNPTALRDQFLKRFVGKTIIVHQGLGIGWVSELHKEAGGGGHFRLNVSKDPGKRPTPIEWVVHHWIVPQNLPLPLLVKVERDILYIRHLTRHGSPVHPSEINWMLGEFPDRWHAALRPGGKGFLPEKGMPVSENDITFDVE</sequence>
<name>A0A4R3Y8K9_9PROT</name>